<keyword evidence="1" id="KW-0808">Transferase</keyword>
<accession>A0AAW9EH98</accession>
<dbReference type="GO" id="GO:0016301">
    <property type="term" value="F:kinase activity"/>
    <property type="evidence" value="ECO:0007669"/>
    <property type="project" value="UniProtKB-KW"/>
</dbReference>
<feature type="domain" description="Carbohydrate kinase PfkB" evidence="3">
    <location>
        <begin position="4"/>
        <end position="76"/>
    </location>
</feature>
<organism evidence="4 5">
    <name type="scientific">Klebsiella aerogenes</name>
    <name type="common">Enterobacter aerogenes</name>
    <dbReference type="NCBI Taxonomy" id="548"/>
    <lineage>
        <taxon>Bacteria</taxon>
        <taxon>Pseudomonadati</taxon>
        <taxon>Pseudomonadota</taxon>
        <taxon>Gammaproteobacteria</taxon>
        <taxon>Enterobacterales</taxon>
        <taxon>Enterobacteriaceae</taxon>
        <taxon>Klebsiella/Raoultella group</taxon>
        <taxon>Klebsiella</taxon>
    </lineage>
</organism>
<name>A0AAW9EH98_KLEAE</name>
<proteinExistence type="predicted"/>
<dbReference type="SUPFAM" id="SSF53613">
    <property type="entry name" value="Ribokinase-like"/>
    <property type="match status" value="1"/>
</dbReference>
<dbReference type="PRINTS" id="PR00990">
    <property type="entry name" value="RIBOKINASE"/>
</dbReference>
<dbReference type="PANTHER" id="PTHR10584:SF166">
    <property type="entry name" value="RIBOKINASE"/>
    <property type="match status" value="1"/>
</dbReference>
<dbReference type="EMBL" id="JAWZZT010001794">
    <property type="protein sequence ID" value="MDX7019204.1"/>
    <property type="molecule type" value="Genomic_DNA"/>
</dbReference>
<comment type="caution">
    <text evidence="4">The sequence shown here is derived from an EMBL/GenBank/DDBJ whole genome shotgun (WGS) entry which is preliminary data.</text>
</comment>
<dbReference type="PANTHER" id="PTHR10584">
    <property type="entry name" value="SUGAR KINASE"/>
    <property type="match status" value="1"/>
</dbReference>
<keyword evidence="2 4" id="KW-0418">Kinase</keyword>
<evidence type="ECO:0000313" key="5">
    <source>
        <dbReference type="Proteomes" id="UP001279012"/>
    </source>
</evidence>
<dbReference type="GO" id="GO:0005829">
    <property type="term" value="C:cytosol"/>
    <property type="evidence" value="ECO:0007669"/>
    <property type="project" value="TreeGrafter"/>
</dbReference>
<evidence type="ECO:0000256" key="1">
    <source>
        <dbReference type="ARBA" id="ARBA00022679"/>
    </source>
</evidence>
<evidence type="ECO:0000256" key="2">
    <source>
        <dbReference type="ARBA" id="ARBA00022777"/>
    </source>
</evidence>
<dbReference type="InterPro" id="IPR029056">
    <property type="entry name" value="Ribokinase-like"/>
</dbReference>
<dbReference type="Gene3D" id="3.40.1190.20">
    <property type="match status" value="1"/>
</dbReference>
<evidence type="ECO:0000259" key="3">
    <source>
        <dbReference type="Pfam" id="PF00294"/>
    </source>
</evidence>
<dbReference type="Proteomes" id="UP001279012">
    <property type="component" value="Unassembled WGS sequence"/>
</dbReference>
<gene>
    <name evidence="4" type="ORF">SJ059_32795</name>
</gene>
<protein>
    <submittedName>
        <fullName evidence="4">PfkB family carbohydrate kinase</fullName>
    </submittedName>
</protein>
<feature type="non-terminal residue" evidence="4">
    <location>
        <position position="78"/>
    </location>
</feature>
<sequence length="78" mass="8123">MEAKKLVILGSVNVDHILNVAHFPHPGETISGNQYQMVFGGKGANQAVAAGRCGANITFLACLGNDDIGQSAKTQLIT</sequence>
<dbReference type="InterPro" id="IPR011611">
    <property type="entry name" value="PfkB_dom"/>
</dbReference>
<dbReference type="InterPro" id="IPR002139">
    <property type="entry name" value="Ribo/fructo_kinase"/>
</dbReference>
<evidence type="ECO:0000313" key="4">
    <source>
        <dbReference type="EMBL" id="MDX7019204.1"/>
    </source>
</evidence>
<reference evidence="4" key="1">
    <citation type="submission" date="2023-11" db="EMBL/GenBank/DDBJ databases">
        <title>Detection of rare carbapenemases in Enterobacterales - comparison of two colorimetric and two CIM-based carbapenemase assays.</title>
        <authorList>
            <person name="Schaffarczyk L."/>
            <person name="Noster J."/>
            <person name="Stelzer Y."/>
            <person name="Sattler J."/>
            <person name="Gatermann S."/>
            <person name="Hamprecht A."/>
        </authorList>
    </citation>
    <scope>NUCLEOTIDE SEQUENCE</scope>
    <source>
        <strain evidence="4">CIM-Cont-037</strain>
    </source>
</reference>
<dbReference type="GO" id="GO:0006796">
    <property type="term" value="P:phosphate-containing compound metabolic process"/>
    <property type="evidence" value="ECO:0007669"/>
    <property type="project" value="UniProtKB-ARBA"/>
</dbReference>
<dbReference type="Pfam" id="PF00294">
    <property type="entry name" value="PfkB"/>
    <property type="match status" value="1"/>
</dbReference>
<dbReference type="AlphaFoldDB" id="A0AAW9EH98"/>